<feature type="chain" id="PRO_5046359658" evidence="1">
    <location>
        <begin position="37"/>
        <end position="205"/>
    </location>
</feature>
<dbReference type="InterPro" id="IPR007372">
    <property type="entry name" value="Lipid/polyisoprenoid-bd_YceI"/>
</dbReference>
<dbReference type="Gene3D" id="2.40.128.110">
    <property type="entry name" value="Lipid/polyisoprenoid-binding, YceI-like"/>
    <property type="match status" value="1"/>
</dbReference>
<dbReference type="PANTHER" id="PTHR34406:SF1">
    <property type="entry name" value="PROTEIN YCEI"/>
    <property type="match status" value="1"/>
</dbReference>
<gene>
    <name evidence="3" type="ORF">ACFOX3_08550</name>
</gene>
<dbReference type="RefSeq" id="WP_290260614.1">
    <property type="nucleotide sequence ID" value="NZ_JAUFQG010000004.1"/>
</dbReference>
<keyword evidence="1" id="KW-0732">Signal</keyword>
<evidence type="ECO:0000256" key="1">
    <source>
        <dbReference type="SAM" id="SignalP"/>
    </source>
</evidence>
<evidence type="ECO:0000313" key="4">
    <source>
        <dbReference type="Proteomes" id="UP001595840"/>
    </source>
</evidence>
<dbReference type="SUPFAM" id="SSF101874">
    <property type="entry name" value="YceI-like"/>
    <property type="match status" value="1"/>
</dbReference>
<accession>A0ABV8V511</accession>
<dbReference type="NCBIfam" id="NF002994">
    <property type="entry name" value="PRK03757.1"/>
    <property type="match status" value="1"/>
</dbReference>
<comment type="caution">
    <text evidence="3">The sequence shown here is derived from an EMBL/GenBank/DDBJ whole genome shotgun (WGS) entry which is preliminary data.</text>
</comment>
<protein>
    <submittedName>
        <fullName evidence="3">YceI family protein</fullName>
    </submittedName>
</protein>
<feature type="domain" description="Lipid/polyisoprenoid-binding YceI-like" evidence="2">
    <location>
        <begin position="38"/>
        <end position="203"/>
    </location>
</feature>
<reference evidence="4" key="1">
    <citation type="journal article" date="2019" name="Int. J. Syst. Evol. Microbiol.">
        <title>The Global Catalogue of Microorganisms (GCM) 10K type strain sequencing project: providing services to taxonomists for standard genome sequencing and annotation.</title>
        <authorList>
            <consortium name="The Broad Institute Genomics Platform"/>
            <consortium name="The Broad Institute Genome Sequencing Center for Infectious Disease"/>
            <person name="Wu L."/>
            <person name="Ma J."/>
        </authorList>
    </citation>
    <scope>NUCLEOTIDE SEQUENCE [LARGE SCALE GENOMIC DNA]</scope>
    <source>
        <strain evidence="4">CECT 8570</strain>
    </source>
</reference>
<dbReference type="Pfam" id="PF04264">
    <property type="entry name" value="YceI"/>
    <property type="match status" value="1"/>
</dbReference>
<dbReference type="SMART" id="SM00867">
    <property type="entry name" value="YceI"/>
    <property type="match status" value="1"/>
</dbReference>
<sequence length="205" mass="22214">MMTNNNTLNARPKLQLFSRSLLAAAGIWLAATSAQAADYVIDTKGAHASVNFAIQHLGYSWLTGRFNEFSGEFSYDAANPEASKIKVEINVASVDSNHAERDKHIRSKDFLNTDKHPTATFVSTGVKNASAEKFDLDGNLTFNGVTKPITIAVSKVGEGKDPWGGYRAGFSGEITLKPSEFGLTYNLGPASETVKLWLNVEGIKQ</sequence>
<keyword evidence="4" id="KW-1185">Reference proteome</keyword>
<dbReference type="EMBL" id="JBHSCX010000006">
    <property type="protein sequence ID" value="MFC4362350.1"/>
    <property type="molecule type" value="Genomic_DNA"/>
</dbReference>
<name>A0ABV8V511_9GAMM</name>
<dbReference type="InterPro" id="IPR036761">
    <property type="entry name" value="TTHA0802/YceI-like_sf"/>
</dbReference>
<feature type="signal peptide" evidence="1">
    <location>
        <begin position="1"/>
        <end position="36"/>
    </location>
</feature>
<evidence type="ECO:0000313" key="3">
    <source>
        <dbReference type="EMBL" id="MFC4362350.1"/>
    </source>
</evidence>
<dbReference type="Proteomes" id="UP001595840">
    <property type="component" value="Unassembled WGS sequence"/>
</dbReference>
<proteinExistence type="predicted"/>
<evidence type="ECO:0000259" key="2">
    <source>
        <dbReference type="SMART" id="SM00867"/>
    </source>
</evidence>
<organism evidence="3 4">
    <name type="scientific">Simiduia curdlanivorans</name>
    <dbReference type="NCBI Taxonomy" id="1492769"/>
    <lineage>
        <taxon>Bacteria</taxon>
        <taxon>Pseudomonadati</taxon>
        <taxon>Pseudomonadota</taxon>
        <taxon>Gammaproteobacteria</taxon>
        <taxon>Cellvibrionales</taxon>
        <taxon>Cellvibrionaceae</taxon>
        <taxon>Simiduia</taxon>
    </lineage>
</organism>
<dbReference type="PANTHER" id="PTHR34406">
    <property type="entry name" value="PROTEIN YCEI"/>
    <property type="match status" value="1"/>
</dbReference>